<dbReference type="RefSeq" id="WP_067022933.1">
    <property type="nucleotide sequence ID" value="NZ_KQ949085.1"/>
</dbReference>
<evidence type="ECO:0000256" key="1">
    <source>
        <dbReference type="ARBA" id="ARBA00023015"/>
    </source>
</evidence>
<feature type="domain" description="GntR C-terminal" evidence="4">
    <location>
        <begin position="3"/>
        <end position="78"/>
    </location>
</feature>
<dbReference type="Gene3D" id="1.20.120.530">
    <property type="entry name" value="GntR ligand-binding domain-like"/>
    <property type="match status" value="1"/>
</dbReference>
<comment type="caution">
    <text evidence="5">The sequence shown here is derived from an EMBL/GenBank/DDBJ whole genome shotgun (WGS) entry which is preliminary data.</text>
</comment>
<evidence type="ECO:0000259" key="4">
    <source>
        <dbReference type="Pfam" id="PF07729"/>
    </source>
</evidence>
<keyword evidence="6" id="KW-1185">Reference proteome</keyword>
<dbReference type="STRING" id="909626.AQJ91_19385"/>
<evidence type="ECO:0000256" key="2">
    <source>
        <dbReference type="ARBA" id="ARBA00023125"/>
    </source>
</evidence>
<dbReference type="EMBL" id="LMXB01000051">
    <property type="protein sequence ID" value="KUO19520.1"/>
    <property type="molecule type" value="Genomic_DNA"/>
</dbReference>
<sequence length="121" mass="12900">MVTHDTEFHAAVARTSGNTALASILIGTSGGTFRGRVWRGIVECDAHARTIAEHEVILEAIRVGDAPLVRAAALTHVATTSNWLAAILERAAAVADGSTPRLRGVRRAAAVPKRGRRICRR</sequence>
<name>A0A124IEV8_9ACTN</name>
<keyword evidence="3" id="KW-0804">Transcription</keyword>
<dbReference type="InterPro" id="IPR008920">
    <property type="entry name" value="TF_FadR/GntR_C"/>
</dbReference>
<keyword evidence="2" id="KW-0238">DNA-binding</keyword>
<dbReference type="InterPro" id="IPR011711">
    <property type="entry name" value="GntR_C"/>
</dbReference>
<accession>A0A124IEV8</accession>
<proteinExistence type="predicted"/>
<organism evidence="5 6">
    <name type="scientific">Streptomyces dysideae</name>
    <dbReference type="NCBI Taxonomy" id="909626"/>
    <lineage>
        <taxon>Bacteria</taxon>
        <taxon>Bacillati</taxon>
        <taxon>Actinomycetota</taxon>
        <taxon>Actinomycetes</taxon>
        <taxon>Kitasatosporales</taxon>
        <taxon>Streptomycetaceae</taxon>
        <taxon>Streptomyces</taxon>
    </lineage>
</organism>
<dbReference type="Proteomes" id="UP000053260">
    <property type="component" value="Unassembled WGS sequence"/>
</dbReference>
<dbReference type="Pfam" id="PF07729">
    <property type="entry name" value="FCD"/>
    <property type="match status" value="1"/>
</dbReference>
<dbReference type="GO" id="GO:0003677">
    <property type="term" value="F:DNA binding"/>
    <property type="evidence" value="ECO:0007669"/>
    <property type="project" value="UniProtKB-KW"/>
</dbReference>
<reference evidence="5 6" key="1">
    <citation type="submission" date="2015-10" db="EMBL/GenBank/DDBJ databases">
        <title>Draft genome sequence of Streptomyces sp. RV15, isolated from a marine sponge.</title>
        <authorList>
            <person name="Ruckert C."/>
            <person name="Abdelmohsen U.R."/>
            <person name="Winkler A."/>
            <person name="Hentschel U."/>
            <person name="Kalinowski J."/>
            <person name="Kampfer P."/>
            <person name="Glaeser S."/>
        </authorList>
    </citation>
    <scope>NUCLEOTIDE SEQUENCE [LARGE SCALE GENOMIC DNA]</scope>
    <source>
        <strain evidence="5 6">RV15</strain>
    </source>
</reference>
<protein>
    <recommendedName>
        <fullName evidence="4">GntR C-terminal domain-containing protein</fullName>
    </recommendedName>
</protein>
<evidence type="ECO:0000313" key="5">
    <source>
        <dbReference type="EMBL" id="KUO19520.1"/>
    </source>
</evidence>
<evidence type="ECO:0000256" key="3">
    <source>
        <dbReference type="ARBA" id="ARBA00023163"/>
    </source>
</evidence>
<gene>
    <name evidence="5" type="ORF">AQJ91_19385</name>
</gene>
<keyword evidence="1" id="KW-0805">Transcription regulation</keyword>
<dbReference type="SUPFAM" id="SSF48008">
    <property type="entry name" value="GntR ligand-binding domain-like"/>
    <property type="match status" value="1"/>
</dbReference>
<dbReference type="AlphaFoldDB" id="A0A124IEV8"/>
<evidence type="ECO:0000313" key="6">
    <source>
        <dbReference type="Proteomes" id="UP000053260"/>
    </source>
</evidence>